<evidence type="ECO:0000256" key="2">
    <source>
        <dbReference type="ARBA" id="ARBA00022664"/>
    </source>
</evidence>
<feature type="repeat" description="WD" evidence="5">
    <location>
        <begin position="66"/>
        <end position="98"/>
    </location>
</feature>
<dbReference type="GO" id="GO:0071013">
    <property type="term" value="C:catalytic step 2 spliceosome"/>
    <property type="evidence" value="ECO:0007669"/>
    <property type="project" value="TreeGrafter"/>
</dbReference>
<dbReference type="PROSITE" id="PS00678">
    <property type="entry name" value="WD_REPEATS_1"/>
    <property type="match status" value="1"/>
</dbReference>
<dbReference type="SUPFAM" id="SSF50978">
    <property type="entry name" value="WD40 repeat-like"/>
    <property type="match status" value="1"/>
</dbReference>
<feature type="non-terminal residue" evidence="7">
    <location>
        <position position="512"/>
    </location>
</feature>
<feature type="repeat" description="WD" evidence="5">
    <location>
        <begin position="122"/>
        <end position="156"/>
    </location>
</feature>
<dbReference type="InterPro" id="IPR052234">
    <property type="entry name" value="U5_snRNP_Component"/>
</dbReference>
<dbReference type="Proteomes" id="UP000243686">
    <property type="component" value="Unassembled WGS sequence"/>
</dbReference>
<proteinExistence type="predicted"/>
<feature type="repeat" description="WD" evidence="5">
    <location>
        <begin position="157"/>
        <end position="191"/>
    </location>
</feature>
<evidence type="ECO:0000256" key="6">
    <source>
        <dbReference type="SAM" id="MobiDB-lite"/>
    </source>
</evidence>
<evidence type="ECO:0000256" key="3">
    <source>
        <dbReference type="ARBA" id="ARBA00022737"/>
    </source>
</evidence>
<dbReference type="InterPro" id="IPR001680">
    <property type="entry name" value="WD40_rpt"/>
</dbReference>
<dbReference type="GO" id="GO:0006397">
    <property type="term" value="P:mRNA processing"/>
    <property type="evidence" value="ECO:0007669"/>
    <property type="project" value="UniProtKB-KW"/>
</dbReference>
<feature type="region of interest" description="Disordered" evidence="6">
    <location>
        <begin position="486"/>
        <end position="512"/>
    </location>
</feature>
<dbReference type="PANTHER" id="PTHR44006:SF1">
    <property type="entry name" value="U5 SMALL NUCLEAR RIBONUCLEOPROTEIN 40 KDA PROTEIN"/>
    <property type="match status" value="1"/>
</dbReference>
<keyword evidence="2" id="KW-0507">mRNA processing</keyword>
<feature type="compositionally biased region" description="Polar residues" evidence="6">
    <location>
        <begin position="493"/>
        <end position="512"/>
    </location>
</feature>
<dbReference type="SMART" id="SM00320">
    <property type="entry name" value="WD40"/>
    <property type="match status" value="5"/>
</dbReference>
<dbReference type="EMBL" id="KV894249">
    <property type="protein sequence ID" value="OON18374.1"/>
    <property type="molecule type" value="Genomic_DNA"/>
</dbReference>
<protein>
    <submittedName>
        <fullName evidence="7">WD domain, G-beta repeat protein</fullName>
    </submittedName>
</protein>
<dbReference type="GO" id="GO:0008380">
    <property type="term" value="P:RNA splicing"/>
    <property type="evidence" value="ECO:0007669"/>
    <property type="project" value="UniProtKB-KW"/>
</dbReference>
<dbReference type="Pfam" id="PF00400">
    <property type="entry name" value="WD40"/>
    <property type="match status" value="5"/>
</dbReference>
<dbReference type="GO" id="GO:0003723">
    <property type="term" value="F:RNA binding"/>
    <property type="evidence" value="ECO:0007669"/>
    <property type="project" value="TreeGrafter"/>
</dbReference>
<keyword evidence="8" id="KW-1185">Reference proteome</keyword>
<sequence>MDFKRPLAGVATMSMVPLPTKRARYDTPSALLPFGGNNRTGTQIISAGKPGSIPRTSNLLSPNMLLNGHDSEIYCGKFSSDGTFLVSAGFDRRILIWETYGECENISVMTGTSIADTPLYTVLAVTFSDTAEIIFSGGIDNVVKGWDLRKLDASMLLTGHTDTVTGLSVSPDGSYLLSNAMDNTLRMWDVRPFAPAERCSKRGSRITLYIMLQGTLSSILNFAISQVFIGHQHTFEKNLLRCAWSADGRRITCGSGDRYVHVWDTNTRQLIYKLPGHTASVNETALHPTEPILLSVGSDKKIFLDSEEELDLSRLVDGLTDSRLGEVMGGESKGGSLRNASSSWNVYHRNELRSITDAAIPEADCKAWLGGTQSLHCLPNSLQDLRSRRVGVPNRSDVKQKATICIMEGEGRISRPSTQIHNSLLMFNRGLPLEAFPALDPDMLLPVTVDADETLGAPDPLGPVAETAVLDGLELELSSGIKYRSIKPKRSSQDSVPHTSARSANSNCDKAR</sequence>
<dbReference type="InterPro" id="IPR020472">
    <property type="entry name" value="WD40_PAC1"/>
</dbReference>
<dbReference type="PROSITE" id="PS50082">
    <property type="entry name" value="WD_REPEATS_2"/>
    <property type="match status" value="4"/>
</dbReference>
<dbReference type="PANTHER" id="PTHR44006">
    <property type="entry name" value="U5 SMALL NUCLEAR RIBONUCLEOPROTEIN 40 KDA PROTEIN"/>
    <property type="match status" value="1"/>
</dbReference>
<organism evidence="7 8">
    <name type="scientific">Opisthorchis viverrini</name>
    <name type="common">Southeast Asian liver fluke</name>
    <dbReference type="NCBI Taxonomy" id="6198"/>
    <lineage>
        <taxon>Eukaryota</taxon>
        <taxon>Metazoa</taxon>
        <taxon>Spiralia</taxon>
        <taxon>Lophotrochozoa</taxon>
        <taxon>Platyhelminthes</taxon>
        <taxon>Trematoda</taxon>
        <taxon>Digenea</taxon>
        <taxon>Opisthorchiida</taxon>
        <taxon>Opisthorchiata</taxon>
        <taxon>Opisthorchiidae</taxon>
        <taxon>Opisthorchis</taxon>
    </lineage>
</organism>
<accession>A0A1S8WVC4</accession>
<keyword evidence="1 5" id="KW-0853">WD repeat</keyword>
<feature type="repeat" description="WD" evidence="5">
    <location>
        <begin position="243"/>
        <end position="273"/>
    </location>
</feature>
<evidence type="ECO:0000313" key="8">
    <source>
        <dbReference type="Proteomes" id="UP000243686"/>
    </source>
</evidence>
<keyword evidence="3" id="KW-0677">Repeat</keyword>
<name>A0A1S8WVC4_OPIVI</name>
<dbReference type="Gene3D" id="2.130.10.10">
    <property type="entry name" value="YVTN repeat-like/Quinoprotein amine dehydrogenase"/>
    <property type="match status" value="2"/>
</dbReference>
<evidence type="ECO:0000256" key="1">
    <source>
        <dbReference type="ARBA" id="ARBA00022574"/>
    </source>
</evidence>
<dbReference type="InterPro" id="IPR015943">
    <property type="entry name" value="WD40/YVTN_repeat-like_dom_sf"/>
</dbReference>
<dbReference type="AlphaFoldDB" id="A0A1S8WVC4"/>
<dbReference type="PRINTS" id="PR00320">
    <property type="entry name" value="GPROTEINBRPT"/>
</dbReference>
<dbReference type="InterPro" id="IPR036322">
    <property type="entry name" value="WD40_repeat_dom_sf"/>
</dbReference>
<keyword evidence="4" id="KW-0508">mRNA splicing</keyword>
<dbReference type="PROSITE" id="PS50294">
    <property type="entry name" value="WD_REPEATS_REGION"/>
    <property type="match status" value="2"/>
</dbReference>
<dbReference type="CDD" id="cd00200">
    <property type="entry name" value="WD40"/>
    <property type="match status" value="1"/>
</dbReference>
<evidence type="ECO:0000256" key="5">
    <source>
        <dbReference type="PROSITE-ProRule" id="PRU00221"/>
    </source>
</evidence>
<dbReference type="InterPro" id="IPR019775">
    <property type="entry name" value="WD40_repeat_CS"/>
</dbReference>
<evidence type="ECO:0000313" key="7">
    <source>
        <dbReference type="EMBL" id="OON18374.1"/>
    </source>
</evidence>
<gene>
    <name evidence="7" type="ORF">X801_05772</name>
</gene>
<evidence type="ECO:0000256" key="4">
    <source>
        <dbReference type="ARBA" id="ARBA00023187"/>
    </source>
</evidence>
<reference evidence="7 8" key="1">
    <citation type="submission" date="2015-03" db="EMBL/GenBank/DDBJ databases">
        <title>Draft genome of the nematode, Opisthorchis viverrini.</title>
        <authorList>
            <person name="Mitreva M."/>
        </authorList>
    </citation>
    <scope>NUCLEOTIDE SEQUENCE [LARGE SCALE GENOMIC DNA]</scope>
    <source>
        <strain evidence="7">Khon Kaen</strain>
    </source>
</reference>